<keyword evidence="2" id="KW-1185">Reference proteome</keyword>
<comment type="caution">
    <text evidence="1">The sequence shown here is derived from an EMBL/GenBank/DDBJ whole genome shotgun (WGS) entry which is preliminary data.</text>
</comment>
<dbReference type="Proteomes" id="UP000011529">
    <property type="component" value="Unassembled WGS sequence"/>
</dbReference>
<evidence type="ECO:0000313" key="2">
    <source>
        <dbReference type="Proteomes" id="UP000011529"/>
    </source>
</evidence>
<dbReference type="EMBL" id="ANMO01000030">
    <property type="protein sequence ID" value="EMB18616.1"/>
    <property type="molecule type" value="Genomic_DNA"/>
</dbReference>
<dbReference type="PATRIC" id="fig|1263867.3.peg.657"/>
<organism evidence="1 2">
    <name type="scientific">Rhodopirellula europaea 6C</name>
    <dbReference type="NCBI Taxonomy" id="1263867"/>
    <lineage>
        <taxon>Bacteria</taxon>
        <taxon>Pseudomonadati</taxon>
        <taxon>Planctomycetota</taxon>
        <taxon>Planctomycetia</taxon>
        <taxon>Pirellulales</taxon>
        <taxon>Pirellulaceae</taxon>
        <taxon>Rhodopirellula</taxon>
    </lineage>
</organism>
<name>M2A953_9BACT</name>
<dbReference type="AlphaFoldDB" id="M2A953"/>
<proteinExistence type="predicted"/>
<sequence length="51" mass="5839">MEDDELNRWNLTASLRQAVPSVTTRGVSKAMHSSCVLCHNPLREQVWRLVC</sequence>
<reference evidence="1" key="1">
    <citation type="submission" date="2012-11" db="EMBL/GenBank/DDBJ databases">
        <title>Permanent draft genomes of Rhodopirellula europaea strain SH398 and 6C.</title>
        <authorList>
            <person name="Richter M."/>
            <person name="Richter-Heitmann T."/>
            <person name="Frank C."/>
            <person name="Harder J."/>
            <person name="Glockner F.O."/>
        </authorList>
    </citation>
    <scope>NUCLEOTIDE SEQUENCE</scope>
    <source>
        <strain evidence="1">6C</strain>
    </source>
</reference>
<gene>
    <name evidence="1" type="ORF">RE6C_00610</name>
</gene>
<protein>
    <submittedName>
        <fullName evidence="1">Uncharacterized protein</fullName>
    </submittedName>
</protein>
<evidence type="ECO:0000313" key="1">
    <source>
        <dbReference type="EMBL" id="EMB18616.1"/>
    </source>
</evidence>
<accession>M2A953</accession>
<reference evidence="1" key="2">
    <citation type="journal article" date="2013" name="Mar. Genomics">
        <title>Expression of sulfatases in Rhodopirellula baltica and the diversity of sulfatases in the genus Rhodopirellula.</title>
        <authorList>
            <person name="Wegner C.E."/>
            <person name="Richter-Heitmann T."/>
            <person name="Klindworth A."/>
            <person name="Klockow C."/>
            <person name="Richter M."/>
            <person name="Achstetter T."/>
            <person name="Glockner F.O."/>
            <person name="Harder J."/>
        </authorList>
    </citation>
    <scope>NUCLEOTIDE SEQUENCE [LARGE SCALE GENOMIC DNA]</scope>
    <source>
        <strain evidence="1">6C</strain>
    </source>
</reference>